<evidence type="ECO:0000256" key="6">
    <source>
        <dbReference type="ARBA" id="ARBA00023242"/>
    </source>
</evidence>
<feature type="domain" description="C2H2-type" evidence="9">
    <location>
        <begin position="219"/>
        <end position="246"/>
    </location>
</feature>
<evidence type="ECO:0000313" key="11">
    <source>
        <dbReference type="Proteomes" id="UP000694904"/>
    </source>
</evidence>
<organism evidence="11 12">
    <name type="scientific">Drosophila arizonae</name>
    <name type="common">Fruit fly</name>
    <dbReference type="NCBI Taxonomy" id="7263"/>
    <lineage>
        <taxon>Eukaryota</taxon>
        <taxon>Metazoa</taxon>
        <taxon>Ecdysozoa</taxon>
        <taxon>Arthropoda</taxon>
        <taxon>Hexapoda</taxon>
        <taxon>Insecta</taxon>
        <taxon>Pterygota</taxon>
        <taxon>Neoptera</taxon>
        <taxon>Endopterygota</taxon>
        <taxon>Diptera</taxon>
        <taxon>Brachycera</taxon>
        <taxon>Muscomorpha</taxon>
        <taxon>Ephydroidea</taxon>
        <taxon>Drosophilidae</taxon>
        <taxon>Drosophila</taxon>
    </lineage>
</organism>
<evidence type="ECO:0000256" key="7">
    <source>
        <dbReference type="PROSITE-ProRule" id="PRU00042"/>
    </source>
</evidence>
<feature type="domain" description="C2H2-type" evidence="9">
    <location>
        <begin position="247"/>
        <end position="274"/>
    </location>
</feature>
<dbReference type="Pfam" id="PF00096">
    <property type="entry name" value="zf-C2H2"/>
    <property type="match status" value="5"/>
</dbReference>
<reference evidence="12" key="3">
    <citation type="submission" date="2025-08" db="UniProtKB">
        <authorList>
            <consortium name="RefSeq"/>
        </authorList>
    </citation>
    <scope>IDENTIFICATION</scope>
    <source>
        <tissue evidence="12">Whole organism</tissue>
    </source>
</reference>
<dbReference type="PROSITE" id="PS50157">
    <property type="entry name" value="ZINC_FINGER_C2H2_2"/>
    <property type="match status" value="5"/>
</dbReference>
<feature type="binding site" evidence="8">
    <location>
        <position position="66"/>
    </location>
    <ligand>
        <name>Zn(2+)</name>
        <dbReference type="ChEBI" id="CHEBI:29105"/>
    </ligand>
</feature>
<dbReference type="SUPFAM" id="SSF57716">
    <property type="entry name" value="Glucocorticoid receptor-like (DNA-binding domain)"/>
    <property type="match status" value="1"/>
</dbReference>
<reference evidence="11" key="1">
    <citation type="journal article" date="1997" name="Nucleic Acids Res.">
        <title>tRNAscan-SE: a program for improved detection of transfer RNA genes in genomic sequence.</title>
        <authorList>
            <person name="Lowe T.M."/>
            <person name="Eddy S.R."/>
        </authorList>
    </citation>
    <scope>NUCLEOTIDE SEQUENCE [LARGE SCALE GENOMIC DNA]</scope>
</reference>
<keyword evidence="5 8" id="KW-0862">Zinc</keyword>
<dbReference type="PANTHER" id="PTHR24394:SF29">
    <property type="entry name" value="MYONEURIN"/>
    <property type="match status" value="1"/>
</dbReference>
<feature type="domain" description="C2H2-type" evidence="9">
    <location>
        <begin position="275"/>
        <end position="304"/>
    </location>
</feature>
<dbReference type="GeneID" id="108621037"/>
<evidence type="ECO:0000256" key="5">
    <source>
        <dbReference type="ARBA" id="ARBA00022833"/>
    </source>
</evidence>
<dbReference type="InterPro" id="IPR013087">
    <property type="entry name" value="Znf_C2H2_type"/>
</dbReference>
<dbReference type="InterPro" id="IPR012934">
    <property type="entry name" value="Znf_AD"/>
</dbReference>
<sequence>MAGNDLLMDIEAVCRVCLQDSDTHMVSIYERDEGQRGLSICEKIENCSGIKIVRTPELPSRICLKCRAFLTLAHKFRQICRHSDSFLREYIWKDVRVVDAVHQVIETPSTQTYEDVEVEVLEEGIWCNDEIIVEPPAAQDEANIILVPTEDVVTTPVAASKSHVCNVCGNSYPRKSTLDTHMRRHNNDRPYECEVCKKSFHVNYQLMRHIRQHTGARPYSCEYCQRSFTDRTSLVKHERTHRNERPYSCDLCGKSFTYANVLKVHYKTHTGEKPHLCRLCNKSFARNHNLVAHLQTQQHINDPRAAAYLQTLKAITNVAAENG</sequence>
<name>A0ABM1Q2C9_DROAR</name>
<keyword evidence="4 7" id="KW-0863">Zinc-finger</keyword>
<evidence type="ECO:0000256" key="8">
    <source>
        <dbReference type="PROSITE-ProRule" id="PRU01263"/>
    </source>
</evidence>
<feature type="domain" description="C2H2-type" evidence="9">
    <location>
        <begin position="191"/>
        <end position="218"/>
    </location>
</feature>
<evidence type="ECO:0000313" key="12">
    <source>
        <dbReference type="RefSeq" id="XP_017873615.1"/>
    </source>
</evidence>
<keyword evidence="2 8" id="KW-0479">Metal-binding</keyword>
<dbReference type="SMART" id="SM00868">
    <property type="entry name" value="zf-AD"/>
    <property type="match status" value="1"/>
</dbReference>
<dbReference type="SUPFAM" id="SSF57667">
    <property type="entry name" value="beta-beta-alpha zinc fingers"/>
    <property type="match status" value="3"/>
</dbReference>
<evidence type="ECO:0000256" key="2">
    <source>
        <dbReference type="ARBA" id="ARBA00022723"/>
    </source>
</evidence>
<evidence type="ECO:0000259" key="9">
    <source>
        <dbReference type="PROSITE" id="PS50157"/>
    </source>
</evidence>
<comment type="subcellular location">
    <subcellularLocation>
        <location evidence="1">Nucleus</location>
    </subcellularLocation>
</comment>
<dbReference type="SMART" id="SM00355">
    <property type="entry name" value="ZnF_C2H2"/>
    <property type="match status" value="5"/>
</dbReference>
<feature type="binding site" evidence="8">
    <location>
        <position position="17"/>
    </location>
    <ligand>
        <name>Zn(2+)</name>
        <dbReference type="ChEBI" id="CHEBI:29105"/>
    </ligand>
</feature>
<gene>
    <name evidence="12" type="primary">LOC108621037</name>
</gene>
<dbReference type="Gene3D" id="3.40.1800.20">
    <property type="match status" value="1"/>
</dbReference>
<dbReference type="Proteomes" id="UP000694904">
    <property type="component" value="Chromosome 2"/>
</dbReference>
<feature type="binding site" evidence="8">
    <location>
        <position position="14"/>
    </location>
    <ligand>
        <name>Zn(2+)</name>
        <dbReference type="ChEBI" id="CHEBI:29105"/>
    </ligand>
</feature>
<dbReference type="PROSITE" id="PS00028">
    <property type="entry name" value="ZINC_FINGER_C2H2_1"/>
    <property type="match status" value="5"/>
</dbReference>
<dbReference type="Pfam" id="PF07776">
    <property type="entry name" value="zf-AD"/>
    <property type="match status" value="1"/>
</dbReference>
<feature type="domain" description="ZAD" evidence="10">
    <location>
        <begin position="12"/>
        <end position="90"/>
    </location>
</feature>
<dbReference type="PROSITE" id="PS51915">
    <property type="entry name" value="ZAD"/>
    <property type="match status" value="1"/>
</dbReference>
<protein>
    <submittedName>
        <fullName evidence="12">Zinc finger protein 674</fullName>
    </submittedName>
</protein>
<dbReference type="Gene3D" id="3.30.160.60">
    <property type="entry name" value="Classic Zinc Finger"/>
    <property type="match status" value="5"/>
</dbReference>
<proteinExistence type="predicted"/>
<evidence type="ECO:0000256" key="3">
    <source>
        <dbReference type="ARBA" id="ARBA00022737"/>
    </source>
</evidence>
<keyword evidence="3" id="KW-0677">Repeat</keyword>
<evidence type="ECO:0000256" key="1">
    <source>
        <dbReference type="ARBA" id="ARBA00004123"/>
    </source>
</evidence>
<keyword evidence="6" id="KW-0539">Nucleus</keyword>
<feature type="binding site" evidence="8">
    <location>
        <position position="63"/>
    </location>
    <ligand>
        <name>Zn(2+)</name>
        <dbReference type="ChEBI" id="CHEBI:29105"/>
    </ligand>
</feature>
<feature type="domain" description="C2H2-type" evidence="9">
    <location>
        <begin position="163"/>
        <end position="190"/>
    </location>
</feature>
<accession>A0ABM1Q2C9</accession>
<reference evidence="11" key="2">
    <citation type="journal article" date="2016" name="G3 (Bethesda)">
        <title>Genome Evolution in Three Species of Cactophilic Drosophila.</title>
        <authorList>
            <person name="Sanchez-Flores A."/>
            <person name="Penazola F."/>
            <person name="Carpinteyro-Ponce J."/>
            <person name="Nazario-Yepiz N."/>
            <person name="Abreu-Goodger C."/>
            <person name="Machado C.A."/>
            <person name="Markow T.A."/>
        </authorList>
    </citation>
    <scope>NUCLEOTIDE SEQUENCE [LARGE SCALE GENOMIC DNA]</scope>
</reference>
<keyword evidence="11" id="KW-1185">Reference proteome</keyword>
<evidence type="ECO:0000259" key="10">
    <source>
        <dbReference type="PROSITE" id="PS51915"/>
    </source>
</evidence>
<dbReference type="InterPro" id="IPR036236">
    <property type="entry name" value="Znf_C2H2_sf"/>
</dbReference>
<dbReference type="RefSeq" id="XP_017873615.1">
    <property type="nucleotide sequence ID" value="XM_018018126.1"/>
</dbReference>
<evidence type="ECO:0000256" key="4">
    <source>
        <dbReference type="ARBA" id="ARBA00022771"/>
    </source>
</evidence>
<dbReference type="PANTHER" id="PTHR24394">
    <property type="entry name" value="ZINC FINGER PROTEIN"/>
    <property type="match status" value="1"/>
</dbReference>